<dbReference type="Pfam" id="PF06114">
    <property type="entry name" value="Peptidase_M78"/>
    <property type="match status" value="1"/>
</dbReference>
<dbReference type="EMBL" id="UETB01000019">
    <property type="protein sequence ID" value="SSA46934.1"/>
    <property type="molecule type" value="Genomic_DNA"/>
</dbReference>
<sequence length="304" mass="33392">MSRTSRQTMSAEQRREQAAALHASIADQAHALRGSEEWRRFLDFSRSFHTYSLNNVLLILAQRPTATAVAGYRQWQTKGRQVRKGEQAIRIFGYSTKRITEEDPATGEELEKRLPRFPVLSVFDITQTDLIDGEEDHATIAHRLTGTDDLGIAAAVSDYLTATGWTVTREQLDGHTNGYTTNHGRRVVIETHLSPAQGAKTLLHEAAHITLGHLETPHSDYLTHRGVMECEAESVAYVLAGLLGLDTSAYSIGYIATWSDPDADTHAVGEDIHATASRVLGAVHTLADALEPATIPPTIVQAQH</sequence>
<evidence type="ECO:0000313" key="4">
    <source>
        <dbReference type="Proteomes" id="UP000250222"/>
    </source>
</evidence>
<protein>
    <submittedName>
        <fullName evidence="3">Antirestriction protein ArdC</fullName>
    </submittedName>
</protein>
<dbReference type="AlphaFoldDB" id="A0A2Y9ARC3"/>
<organism evidence="3 4">
    <name type="scientific">Georgenia satyanarayanai</name>
    <dbReference type="NCBI Taxonomy" id="860221"/>
    <lineage>
        <taxon>Bacteria</taxon>
        <taxon>Bacillati</taxon>
        <taxon>Actinomycetota</taxon>
        <taxon>Actinomycetes</taxon>
        <taxon>Micrococcales</taxon>
        <taxon>Bogoriellaceae</taxon>
        <taxon>Georgenia</taxon>
    </lineage>
</organism>
<dbReference type="RefSeq" id="WP_110853784.1">
    <property type="nucleotide sequence ID" value="NZ_QKLZ01000019.1"/>
</dbReference>
<dbReference type="Proteomes" id="UP000250222">
    <property type="component" value="Unassembled WGS sequence"/>
</dbReference>
<dbReference type="OrthoDB" id="7605626at2"/>
<accession>A0A2Y9ARC3</accession>
<reference evidence="3 4" key="1">
    <citation type="submission" date="2016-10" db="EMBL/GenBank/DDBJ databases">
        <authorList>
            <person name="Cai Z."/>
        </authorList>
    </citation>
    <scope>NUCLEOTIDE SEQUENCE [LARGE SCALE GENOMIC DNA]</scope>
    <source>
        <strain evidence="3 4">CGMCC 1.10826</strain>
    </source>
</reference>
<dbReference type="InterPro" id="IPR010359">
    <property type="entry name" value="IrrE_HExxH"/>
</dbReference>
<evidence type="ECO:0000259" key="2">
    <source>
        <dbReference type="Pfam" id="PF08401"/>
    </source>
</evidence>
<proteinExistence type="predicted"/>
<gene>
    <name evidence="3" type="ORF">SAMN05216184_11943</name>
</gene>
<dbReference type="GO" id="GO:0003697">
    <property type="term" value="F:single-stranded DNA binding"/>
    <property type="evidence" value="ECO:0007669"/>
    <property type="project" value="InterPro"/>
</dbReference>
<dbReference type="Pfam" id="PF08401">
    <property type="entry name" value="ArdcN"/>
    <property type="match status" value="1"/>
</dbReference>
<dbReference type="InterPro" id="IPR013610">
    <property type="entry name" value="ArdC_N"/>
</dbReference>
<feature type="domain" description="IrrE N-terminal-like" evidence="1">
    <location>
        <begin position="167"/>
        <end position="234"/>
    </location>
</feature>
<name>A0A2Y9ARC3_9MICO</name>
<feature type="domain" description="N-terminal" evidence="2">
    <location>
        <begin position="36"/>
        <end position="121"/>
    </location>
</feature>
<keyword evidence="4" id="KW-1185">Reference proteome</keyword>
<evidence type="ECO:0000313" key="3">
    <source>
        <dbReference type="EMBL" id="SSA46934.1"/>
    </source>
</evidence>
<evidence type="ECO:0000259" key="1">
    <source>
        <dbReference type="Pfam" id="PF06114"/>
    </source>
</evidence>